<feature type="region of interest" description="Disordered" evidence="1">
    <location>
        <begin position="91"/>
        <end position="133"/>
    </location>
</feature>
<accession>A0ABP8W687</accession>
<evidence type="ECO:0000256" key="1">
    <source>
        <dbReference type="SAM" id="MobiDB-lite"/>
    </source>
</evidence>
<dbReference type="SUPFAM" id="SSF49899">
    <property type="entry name" value="Concanavalin A-like lectins/glucanases"/>
    <property type="match status" value="1"/>
</dbReference>
<proteinExistence type="predicted"/>
<gene>
    <name evidence="2" type="ORF">GCM10025780_28590</name>
</gene>
<protein>
    <recommendedName>
        <fullName evidence="4">Concanavalin A-like lectin/glucanase superfamily protein</fullName>
    </recommendedName>
</protein>
<dbReference type="InterPro" id="IPR013320">
    <property type="entry name" value="ConA-like_dom_sf"/>
</dbReference>
<name>A0ABP8W687_9MICO</name>
<sequence>MSLVSRILPSPLRARRSATVAAALGLAAVAVLGLTAGFVPSSSAGYIAKITNSTDTAATAPYFTCATAATADKSTAFFQYALNDSTASTSAVDASGNARTGTYTGTRATSTTTPQSCSRDTGPAAVFNGSTNQVTTPTQLSTAPATFTLEVWFKTTVAGGKLIGYGNSQSGSSGQYDRHLYISTTGALIFGVYNGGVNTITSPLAYNDGLWHDAIVTFSASTGSLMYVDGKLVASNTSYTAGEAHAGYWRIGYDNLSGWPNAAANYWFTGSMRFAAVYTSVFTPAQVSAHYAAGA</sequence>
<comment type="caution">
    <text evidence="2">The sequence shown here is derived from an EMBL/GenBank/DDBJ whole genome shotgun (WGS) entry which is preliminary data.</text>
</comment>
<dbReference type="EMBL" id="BAABLM010000006">
    <property type="protein sequence ID" value="GAA4681545.1"/>
    <property type="molecule type" value="Genomic_DNA"/>
</dbReference>
<evidence type="ECO:0000313" key="3">
    <source>
        <dbReference type="Proteomes" id="UP001501295"/>
    </source>
</evidence>
<evidence type="ECO:0000313" key="2">
    <source>
        <dbReference type="EMBL" id="GAA4681545.1"/>
    </source>
</evidence>
<keyword evidence="3" id="KW-1185">Reference proteome</keyword>
<dbReference type="Proteomes" id="UP001501295">
    <property type="component" value="Unassembled WGS sequence"/>
</dbReference>
<reference evidence="3" key="1">
    <citation type="journal article" date="2019" name="Int. J. Syst. Evol. Microbiol.">
        <title>The Global Catalogue of Microorganisms (GCM) 10K type strain sequencing project: providing services to taxonomists for standard genome sequencing and annotation.</title>
        <authorList>
            <consortium name="The Broad Institute Genomics Platform"/>
            <consortium name="The Broad Institute Genome Sequencing Center for Infectious Disease"/>
            <person name="Wu L."/>
            <person name="Ma J."/>
        </authorList>
    </citation>
    <scope>NUCLEOTIDE SEQUENCE [LARGE SCALE GENOMIC DNA]</scope>
    <source>
        <strain evidence="3">JCM 18956</strain>
    </source>
</reference>
<dbReference type="Pfam" id="PF13385">
    <property type="entry name" value="Laminin_G_3"/>
    <property type="match status" value="1"/>
</dbReference>
<evidence type="ECO:0008006" key="4">
    <source>
        <dbReference type="Google" id="ProtNLM"/>
    </source>
</evidence>
<dbReference type="Gene3D" id="2.60.120.200">
    <property type="match status" value="1"/>
</dbReference>
<dbReference type="RefSeq" id="WP_345376599.1">
    <property type="nucleotide sequence ID" value="NZ_BAABLM010000006.1"/>
</dbReference>
<feature type="compositionally biased region" description="Low complexity" evidence="1">
    <location>
        <begin position="91"/>
        <end position="113"/>
    </location>
</feature>
<organism evidence="2 3">
    <name type="scientific">Frondihabitans cladoniiphilus</name>
    <dbReference type="NCBI Taxonomy" id="715785"/>
    <lineage>
        <taxon>Bacteria</taxon>
        <taxon>Bacillati</taxon>
        <taxon>Actinomycetota</taxon>
        <taxon>Actinomycetes</taxon>
        <taxon>Micrococcales</taxon>
        <taxon>Microbacteriaceae</taxon>
        <taxon>Frondihabitans</taxon>
    </lineage>
</organism>